<accession>A0A0A9C7T2</accession>
<proteinExistence type="predicted"/>
<protein>
    <submittedName>
        <fullName evidence="1">Uncharacterized protein</fullName>
    </submittedName>
</protein>
<dbReference type="EMBL" id="GBRH01225531">
    <property type="protein sequence ID" value="JAD72364.1"/>
    <property type="molecule type" value="Transcribed_RNA"/>
</dbReference>
<name>A0A0A9C7T2_ARUDO</name>
<sequence length="10" mass="1242">MWPSVCRHIL</sequence>
<evidence type="ECO:0000313" key="1">
    <source>
        <dbReference type="EMBL" id="JAD72364.1"/>
    </source>
</evidence>
<organism evidence="1">
    <name type="scientific">Arundo donax</name>
    <name type="common">Giant reed</name>
    <name type="synonym">Donax arundinaceus</name>
    <dbReference type="NCBI Taxonomy" id="35708"/>
    <lineage>
        <taxon>Eukaryota</taxon>
        <taxon>Viridiplantae</taxon>
        <taxon>Streptophyta</taxon>
        <taxon>Embryophyta</taxon>
        <taxon>Tracheophyta</taxon>
        <taxon>Spermatophyta</taxon>
        <taxon>Magnoliopsida</taxon>
        <taxon>Liliopsida</taxon>
        <taxon>Poales</taxon>
        <taxon>Poaceae</taxon>
        <taxon>PACMAD clade</taxon>
        <taxon>Arundinoideae</taxon>
        <taxon>Arundineae</taxon>
        <taxon>Arundo</taxon>
    </lineage>
</organism>
<reference evidence="1" key="2">
    <citation type="journal article" date="2015" name="Data Brief">
        <title>Shoot transcriptome of the giant reed, Arundo donax.</title>
        <authorList>
            <person name="Barrero R.A."/>
            <person name="Guerrero F.D."/>
            <person name="Moolhuijzen P."/>
            <person name="Goolsby J.A."/>
            <person name="Tidwell J."/>
            <person name="Bellgard S.E."/>
            <person name="Bellgard M.I."/>
        </authorList>
    </citation>
    <scope>NUCLEOTIDE SEQUENCE</scope>
    <source>
        <tissue evidence="1">Shoot tissue taken approximately 20 cm above the soil surface</tissue>
    </source>
</reference>
<reference evidence="1" key="1">
    <citation type="submission" date="2014-09" db="EMBL/GenBank/DDBJ databases">
        <authorList>
            <person name="Magalhaes I.L.F."/>
            <person name="Oliveira U."/>
            <person name="Santos F.R."/>
            <person name="Vidigal T.H.D.A."/>
            <person name="Brescovit A.D."/>
            <person name="Santos A.J."/>
        </authorList>
    </citation>
    <scope>NUCLEOTIDE SEQUENCE</scope>
    <source>
        <tissue evidence="1">Shoot tissue taken approximately 20 cm above the soil surface</tissue>
    </source>
</reference>